<proteinExistence type="predicted"/>
<dbReference type="EMBL" id="LAZR01002592">
    <property type="protein sequence ID" value="KKN28062.1"/>
    <property type="molecule type" value="Genomic_DNA"/>
</dbReference>
<gene>
    <name evidence="2" type="ORF">LCGC14_0858130</name>
</gene>
<evidence type="ECO:0000256" key="1">
    <source>
        <dbReference type="SAM" id="Phobius"/>
    </source>
</evidence>
<organism evidence="2">
    <name type="scientific">marine sediment metagenome</name>
    <dbReference type="NCBI Taxonomy" id="412755"/>
    <lineage>
        <taxon>unclassified sequences</taxon>
        <taxon>metagenomes</taxon>
        <taxon>ecological metagenomes</taxon>
    </lineage>
</organism>
<feature type="transmembrane region" description="Helical" evidence="1">
    <location>
        <begin position="41"/>
        <end position="60"/>
    </location>
</feature>
<evidence type="ECO:0000313" key="2">
    <source>
        <dbReference type="EMBL" id="KKN28062.1"/>
    </source>
</evidence>
<reference evidence="2" key="1">
    <citation type="journal article" date="2015" name="Nature">
        <title>Complex archaea that bridge the gap between prokaryotes and eukaryotes.</title>
        <authorList>
            <person name="Spang A."/>
            <person name="Saw J.H."/>
            <person name="Jorgensen S.L."/>
            <person name="Zaremba-Niedzwiedzka K."/>
            <person name="Martijn J."/>
            <person name="Lind A.E."/>
            <person name="van Eijk R."/>
            <person name="Schleper C."/>
            <person name="Guy L."/>
            <person name="Ettema T.J."/>
        </authorList>
    </citation>
    <scope>NUCLEOTIDE SEQUENCE</scope>
</reference>
<sequence length="202" mass="20390">MPFTAAAVGTAGLPAVAGIAGGAGLPAVAATSGLIGTGGLITTTGILTGVGTAISVIGAIQRGRALETQTESQQALLNRNAEIARRQGESEQQAANEAALELQRRGRRAISKRAVGAAKGGFLAKGSVLTVAEKEVFIIEHDILQLRKEGRISKAFRESEAVGLELRGEAAILRGLAAKRASRFRAAGGILTGVGTAAGLSA</sequence>
<accession>A0A0F9PTI1</accession>
<keyword evidence="1" id="KW-0472">Membrane</keyword>
<comment type="caution">
    <text evidence="2">The sequence shown here is derived from an EMBL/GenBank/DDBJ whole genome shotgun (WGS) entry which is preliminary data.</text>
</comment>
<dbReference type="AlphaFoldDB" id="A0A0F9PTI1"/>
<keyword evidence="1" id="KW-0812">Transmembrane</keyword>
<name>A0A0F9PTI1_9ZZZZ</name>
<protein>
    <submittedName>
        <fullName evidence="2">Uncharacterized protein</fullName>
    </submittedName>
</protein>
<keyword evidence="1" id="KW-1133">Transmembrane helix</keyword>